<dbReference type="RefSeq" id="XP_035343663.1">
    <property type="nucleotide sequence ID" value="XM_035487770.1"/>
</dbReference>
<dbReference type="OrthoDB" id="5429770at2759"/>
<dbReference type="GO" id="GO:0008270">
    <property type="term" value="F:zinc ion binding"/>
    <property type="evidence" value="ECO:0007669"/>
    <property type="project" value="InterPro"/>
</dbReference>
<dbReference type="AlphaFoldDB" id="A0A7H8QVH3"/>
<reference evidence="7" key="1">
    <citation type="submission" date="2020-06" db="EMBL/GenBank/DDBJ databases">
        <title>A chromosome-scale genome assembly of Talaromyces rugulosus W13939.</title>
        <authorList>
            <person name="Wang B."/>
            <person name="Guo L."/>
            <person name="Ye K."/>
            <person name="Wang L."/>
        </authorList>
    </citation>
    <scope>NUCLEOTIDE SEQUENCE [LARGE SCALE GENOMIC DNA]</scope>
    <source>
        <strain evidence="7">W13939</strain>
    </source>
</reference>
<dbReference type="Gene3D" id="4.10.240.10">
    <property type="entry name" value="Zn(2)-C6 fungal-type DNA-binding domain"/>
    <property type="match status" value="1"/>
</dbReference>
<dbReference type="PROSITE" id="PS50048">
    <property type="entry name" value="ZN2_CY6_FUNGAL_2"/>
    <property type="match status" value="1"/>
</dbReference>
<dbReference type="InterPro" id="IPR001138">
    <property type="entry name" value="Zn2Cys6_DnaBD"/>
</dbReference>
<dbReference type="CDD" id="cd00067">
    <property type="entry name" value="GAL4"/>
    <property type="match status" value="1"/>
</dbReference>
<dbReference type="InterPro" id="IPR036864">
    <property type="entry name" value="Zn2-C6_fun-type_DNA-bd_sf"/>
</dbReference>
<dbReference type="EMBL" id="CP055899">
    <property type="protein sequence ID" value="QKX57485.1"/>
    <property type="molecule type" value="Genomic_DNA"/>
</dbReference>
<evidence type="ECO:0000256" key="3">
    <source>
        <dbReference type="ARBA" id="ARBA00023163"/>
    </source>
</evidence>
<keyword evidence="7" id="KW-1185">Reference proteome</keyword>
<keyword evidence="1" id="KW-0805">Transcription regulation</keyword>
<evidence type="ECO:0000256" key="4">
    <source>
        <dbReference type="ARBA" id="ARBA00023242"/>
    </source>
</evidence>
<name>A0A7H8QVH3_TALRU</name>
<dbReference type="PANTHER" id="PTHR38111:SF6">
    <property type="entry name" value="FINGER DOMAIN PROTEIN, PUTATIVE (AFU_ORTHOLOGUE AFUA_8G01940)-RELATED"/>
    <property type="match status" value="1"/>
</dbReference>
<proteinExistence type="predicted"/>
<dbReference type="KEGG" id="trg:TRUGW13939_04599"/>
<keyword evidence="2" id="KW-0238">DNA-binding</keyword>
<evidence type="ECO:0000313" key="6">
    <source>
        <dbReference type="EMBL" id="QKX57485.1"/>
    </source>
</evidence>
<dbReference type="Pfam" id="PF00172">
    <property type="entry name" value="Zn_clus"/>
    <property type="match status" value="1"/>
</dbReference>
<evidence type="ECO:0000313" key="7">
    <source>
        <dbReference type="Proteomes" id="UP000509510"/>
    </source>
</evidence>
<dbReference type="SMART" id="SM00066">
    <property type="entry name" value="GAL4"/>
    <property type="match status" value="1"/>
</dbReference>
<dbReference type="GO" id="GO:0000981">
    <property type="term" value="F:DNA-binding transcription factor activity, RNA polymerase II-specific"/>
    <property type="evidence" value="ECO:0007669"/>
    <property type="project" value="InterPro"/>
</dbReference>
<accession>A0A7H8QVH3</accession>
<keyword evidence="4" id="KW-0539">Nucleus</keyword>
<evidence type="ECO:0000259" key="5">
    <source>
        <dbReference type="PROSITE" id="PS50048"/>
    </source>
</evidence>
<dbReference type="GeneID" id="55992100"/>
<dbReference type="GO" id="GO:0003677">
    <property type="term" value="F:DNA binding"/>
    <property type="evidence" value="ECO:0007669"/>
    <property type="project" value="UniProtKB-KW"/>
</dbReference>
<organism evidence="6 7">
    <name type="scientific">Talaromyces rugulosus</name>
    <name type="common">Penicillium rugulosum</name>
    <dbReference type="NCBI Taxonomy" id="121627"/>
    <lineage>
        <taxon>Eukaryota</taxon>
        <taxon>Fungi</taxon>
        <taxon>Dikarya</taxon>
        <taxon>Ascomycota</taxon>
        <taxon>Pezizomycotina</taxon>
        <taxon>Eurotiomycetes</taxon>
        <taxon>Eurotiomycetidae</taxon>
        <taxon>Eurotiales</taxon>
        <taxon>Trichocomaceae</taxon>
        <taxon>Talaromyces</taxon>
        <taxon>Talaromyces sect. Islandici</taxon>
    </lineage>
</organism>
<dbReference type="PROSITE" id="PS00463">
    <property type="entry name" value="ZN2_CY6_FUNGAL_1"/>
    <property type="match status" value="1"/>
</dbReference>
<dbReference type="SUPFAM" id="SSF57701">
    <property type="entry name" value="Zn2/Cys6 DNA-binding domain"/>
    <property type="match status" value="1"/>
</dbReference>
<evidence type="ECO:0000256" key="2">
    <source>
        <dbReference type="ARBA" id="ARBA00023125"/>
    </source>
</evidence>
<keyword evidence="3" id="KW-0804">Transcription</keyword>
<protein>
    <recommendedName>
        <fullName evidence="5">Zn(2)-C6 fungal-type domain-containing protein</fullName>
    </recommendedName>
</protein>
<dbReference type="PANTHER" id="PTHR38111">
    <property type="entry name" value="ZN(2)-C6 FUNGAL-TYPE DOMAIN-CONTAINING PROTEIN-RELATED"/>
    <property type="match status" value="1"/>
</dbReference>
<sequence>MVGTPKSTGCGTCRKRKVRCGKEWPDCRNCTSAGWVCDGYLKRWKFVEEGSRLAAHYKGNKRYLLEEAAWDTTPRIKNSESSQNSGVKEEYSVGDQLFQVSISRLPASQAENQCNLLLHILTDPESRREFPLRSHGEFYQFIPNRLGINPALDDAVSCLCAIYGDTRRQLLASSSSTVRLYSRSLNSLRKCVQAAETRLEPETICSSLILQLCELLTSSDNGRWNNLSSGSRLLIQELGPKNFGQPFERAMLESQRAFFLAQDMDRRQRSFLSNPQWRKLPKQSGEGLPDHKLASHRWRSELCEILLDMPQVFCECMLLLNVCQAANAPHLIDLPRCQCLFDRVVEVYNSLEEWYEREVTPALPLVHPGGYREYSEVLSAIIDCVSTSVLVQLQRFGFELFSLFDITAPADGLSFSSENFMERRAISLNAFEFAKKFPMAAKPLQFGLQHILTEQPVHPSFSKYPMS</sequence>
<feature type="domain" description="Zn(2)-C6 fungal-type" evidence="5">
    <location>
        <begin position="9"/>
        <end position="37"/>
    </location>
</feature>
<evidence type="ECO:0000256" key="1">
    <source>
        <dbReference type="ARBA" id="ARBA00023015"/>
    </source>
</evidence>
<dbReference type="Proteomes" id="UP000509510">
    <property type="component" value="Chromosome II"/>
</dbReference>
<gene>
    <name evidence="6" type="ORF">TRUGW13939_04599</name>
</gene>
<dbReference type="InterPro" id="IPR053178">
    <property type="entry name" value="Osmoadaptation_assoc"/>
</dbReference>